<dbReference type="AlphaFoldDB" id="A0A931N706"/>
<sequence>MEPDPVLYMKLAPDYALPLMNWLRDDPELGDLLTLDAKFRQSGAIAEATVQVLSIALGSGGIGVVLARSLSGWLANQRSDVKLTISDANGHKVELDARRVRDTPQLLDMVARMLSEPEPDEPHRGN</sequence>
<organism evidence="1 2">
    <name type="scientific">Nocardia bovistercoris</name>
    <dbReference type="NCBI Taxonomy" id="2785916"/>
    <lineage>
        <taxon>Bacteria</taxon>
        <taxon>Bacillati</taxon>
        <taxon>Actinomycetota</taxon>
        <taxon>Actinomycetes</taxon>
        <taxon>Mycobacteriales</taxon>
        <taxon>Nocardiaceae</taxon>
        <taxon>Nocardia</taxon>
    </lineage>
</organism>
<proteinExistence type="predicted"/>
<evidence type="ECO:0000313" key="1">
    <source>
        <dbReference type="EMBL" id="MBH0781549.1"/>
    </source>
</evidence>
<name>A0A931N706_9NOCA</name>
<reference evidence="1" key="1">
    <citation type="submission" date="2020-11" db="EMBL/GenBank/DDBJ databases">
        <title>Nocardia NEAU-351.nov., a novel actinomycete isolated from the cow dung.</title>
        <authorList>
            <person name="Zhang X."/>
        </authorList>
    </citation>
    <scope>NUCLEOTIDE SEQUENCE</scope>
    <source>
        <strain evidence="1">NEAU-351</strain>
    </source>
</reference>
<dbReference type="RefSeq" id="WP_196153837.1">
    <property type="nucleotide sequence ID" value="NZ_JADMLG010000026.1"/>
</dbReference>
<dbReference type="Pfam" id="PF19953">
    <property type="entry name" value="EACC1"/>
    <property type="match status" value="1"/>
</dbReference>
<accession>A0A931N706</accession>
<evidence type="ECO:0000313" key="2">
    <source>
        <dbReference type="Proteomes" id="UP000655751"/>
    </source>
</evidence>
<protein>
    <submittedName>
        <fullName evidence="1">Uncharacterized protein</fullName>
    </submittedName>
</protein>
<dbReference type="InterPro" id="IPR045428">
    <property type="entry name" value="EACC1"/>
</dbReference>
<gene>
    <name evidence="1" type="ORF">IT779_35290</name>
</gene>
<dbReference type="Proteomes" id="UP000655751">
    <property type="component" value="Unassembled WGS sequence"/>
</dbReference>
<keyword evidence="2" id="KW-1185">Reference proteome</keyword>
<comment type="caution">
    <text evidence="1">The sequence shown here is derived from an EMBL/GenBank/DDBJ whole genome shotgun (WGS) entry which is preliminary data.</text>
</comment>
<dbReference type="EMBL" id="JADMLG010000026">
    <property type="protein sequence ID" value="MBH0781549.1"/>
    <property type="molecule type" value="Genomic_DNA"/>
</dbReference>